<dbReference type="SUPFAM" id="SSF82708">
    <property type="entry name" value="R3H domain"/>
    <property type="match status" value="1"/>
</dbReference>
<dbReference type="GO" id="GO:0000977">
    <property type="term" value="F:RNA polymerase II transcription regulatory region sequence-specific DNA binding"/>
    <property type="evidence" value="ECO:0007669"/>
    <property type="project" value="TreeGrafter"/>
</dbReference>
<evidence type="ECO:0000313" key="12">
    <source>
        <dbReference type="EMBL" id="KAK7046673.1"/>
    </source>
</evidence>
<gene>
    <name evidence="12" type="ORF">R3P38DRAFT_2607660</name>
</gene>
<feature type="compositionally biased region" description="Low complexity" evidence="10">
    <location>
        <begin position="942"/>
        <end position="953"/>
    </location>
</feature>
<reference evidence="12 13" key="1">
    <citation type="journal article" date="2024" name="J Genomics">
        <title>Draft genome sequencing and assembly of Favolaschia claudopus CIRM-BRFM 2984 isolated from oak limbs.</title>
        <authorList>
            <person name="Navarro D."/>
            <person name="Drula E."/>
            <person name="Chaduli D."/>
            <person name="Cazenave R."/>
            <person name="Ahrendt S."/>
            <person name="Wang J."/>
            <person name="Lipzen A."/>
            <person name="Daum C."/>
            <person name="Barry K."/>
            <person name="Grigoriev I.V."/>
            <person name="Favel A."/>
            <person name="Rosso M.N."/>
            <person name="Martin F."/>
        </authorList>
    </citation>
    <scope>NUCLEOTIDE SEQUENCE [LARGE SCALE GENOMIC DNA]</scope>
    <source>
        <strain evidence="12 13">CIRM-BRFM 2984</strain>
    </source>
</reference>
<evidence type="ECO:0000256" key="9">
    <source>
        <dbReference type="ARBA" id="ARBA00023242"/>
    </source>
</evidence>
<sequence>MEGPDNPARPPPAERPTPEGGNNRGRNNNRRNNQRAQQDANASNAPNGQSRPRGDHRGRRPPRGGGRPQNANDTAPDLNQEISGARTNQNWRSHEPNVPETSHSRRGRAKFNPGLTSGDQAASSNSRSGRPPKPKPAPVADDLTSRLTAALNTPPYPDCPICFSAVHPAQPTWSCSPSIPVLETQQYCWTTFHLKCVRSWATKSVKEVADAWAARGEPHRGGEWRCPGCQARRIATPTAYRCFCDSIPSPAPPRISTPHSCASPCTRPRPACSHPCPLLCHPGPCPPCRITTDVKCGCPKGTVLALRCGETNISCGAVCGRQLSCGKHDCERECHTDECTPCTVREMAQCYCGKGEREVGCGEGEAKTCEHDQVKAAWIGRFKCSGVCDRLFACGVHHCSQPCHPASGPAAVCPRSPEKVRTCPCGRRPIALSGEEEDKGAFPPRFNCSAPIPTCGARCGSILPCGHACAAPCHEGVCPPCLERVVRPCRCGGTNKTLFCSEANAHPAADHNVVAEILCEKTCKALRACGRHQCLRVCCPLASVAAMQSKSKGKKRANAHGEVEVGIGEERGGLHECDLVCGKPLSCGEHRCELRDHKGPCGPCLRSSFEELICPCGRTILEPPIPCGTRMQCTYQCPRPPPPCGHPRTQHMCHSDEVACPPCPFLTTKKCMCGKKDVGNVRCAQERVSCGSVCGRLLGCGYHHCERLCHSAEEGCGACILTCGKPRKLWYVSFFSSERCGLPSNHPCTHPCHAPSSCDETTPCTAVITVNCACGRIRQPLQCGKSISTPTGRENQQPKCTNECLIAKRNARLADALGITPESRERGAAVTWADEVLAFGRANPKFVGVVEKAFADFVGSDKKMQVLPHMPVERRKFVHDVAAIYRMDSQMVDQEPHRSVQLLRRFDTKVPTPLLSAALASSPPPPSLGKLADLRAGMNVAPSWRVPSSSSKPSPAPTPPPSAPRAWGAASAPPPASAIAQPRPAPTPPPIRAPAPSVAVPVVPQTFTEVPEDVPEDWEDDT</sequence>
<comment type="caution">
    <text evidence="12">The sequence shown here is derived from an EMBL/GenBank/DDBJ whole genome shotgun (WGS) entry which is preliminary data.</text>
</comment>
<evidence type="ECO:0000256" key="2">
    <source>
        <dbReference type="ARBA" id="ARBA00007269"/>
    </source>
</evidence>
<feature type="domain" description="R3H" evidence="11">
    <location>
        <begin position="844"/>
        <end position="906"/>
    </location>
</feature>
<evidence type="ECO:0000256" key="6">
    <source>
        <dbReference type="ARBA" id="ARBA00022833"/>
    </source>
</evidence>
<feature type="compositionally biased region" description="Polar residues" evidence="10">
    <location>
        <begin position="114"/>
        <end position="128"/>
    </location>
</feature>
<evidence type="ECO:0000256" key="5">
    <source>
        <dbReference type="ARBA" id="ARBA00022771"/>
    </source>
</evidence>
<dbReference type="InterPro" id="IPR034078">
    <property type="entry name" value="NFX1_fam"/>
</dbReference>
<dbReference type="GO" id="GO:0008270">
    <property type="term" value="F:zinc ion binding"/>
    <property type="evidence" value="ECO:0007669"/>
    <property type="project" value="UniProtKB-KW"/>
</dbReference>
<evidence type="ECO:0000259" key="11">
    <source>
        <dbReference type="PROSITE" id="PS51061"/>
    </source>
</evidence>
<keyword evidence="4" id="KW-0677">Repeat</keyword>
<evidence type="ECO:0000256" key="8">
    <source>
        <dbReference type="ARBA" id="ARBA00023163"/>
    </source>
</evidence>
<evidence type="ECO:0000256" key="3">
    <source>
        <dbReference type="ARBA" id="ARBA00022723"/>
    </source>
</evidence>
<feature type="compositionally biased region" description="Pro residues" evidence="10">
    <location>
        <begin position="983"/>
        <end position="993"/>
    </location>
</feature>
<feature type="compositionally biased region" description="Polar residues" evidence="10">
    <location>
        <begin position="80"/>
        <end position="91"/>
    </location>
</feature>
<dbReference type="PANTHER" id="PTHR12360:SF12">
    <property type="entry name" value="TRANSCRIPTIONAL REPRESSOR NF-X1"/>
    <property type="match status" value="1"/>
</dbReference>
<evidence type="ECO:0000256" key="7">
    <source>
        <dbReference type="ARBA" id="ARBA00023015"/>
    </source>
</evidence>
<feature type="compositionally biased region" description="Pro residues" evidence="10">
    <location>
        <begin position="954"/>
        <end position="963"/>
    </location>
</feature>
<dbReference type="GO" id="GO:0000981">
    <property type="term" value="F:DNA-binding transcription factor activity, RNA polymerase II-specific"/>
    <property type="evidence" value="ECO:0007669"/>
    <property type="project" value="TreeGrafter"/>
</dbReference>
<protein>
    <submittedName>
        <fullName evidence="12">FKBP12-associated protein 1-like protein</fullName>
    </submittedName>
</protein>
<feature type="compositionally biased region" description="Low complexity" evidence="10">
    <location>
        <begin position="994"/>
        <end position="1006"/>
    </location>
</feature>
<organism evidence="12 13">
    <name type="scientific">Favolaschia claudopus</name>
    <dbReference type="NCBI Taxonomy" id="2862362"/>
    <lineage>
        <taxon>Eukaryota</taxon>
        <taxon>Fungi</taxon>
        <taxon>Dikarya</taxon>
        <taxon>Basidiomycota</taxon>
        <taxon>Agaricomycotina</taxon>
        <taxon>Agaricomycetes</taxon>
        <taxon>Agaricomycetidae</taxon>
        <taxon>Agaricales</taxon>
        <taxon>Marasmiineae</taxon>
        <taxon>Mycenaceae</taxon>
        <taxon>Favolaschia</taxon>
    </lineage>
</organism>
<feature type="region of interest" description="Disordered" evidence="10">
    <location>
        <begin position="1"/>
        <end position="140"/>
    </location>
</feature>
<dbReference type="PANTHER" id="PTHR12360">
    <property type="entry name" value="NUCLEAR TRANSCRIPTION FACTOR, X-BOX BINDING 1 NFX1"/>
    <property type="match status" value="1"/>
</dbReference>
<keyword evidence="6" id="KW-0862">Zinc</keyword>
<evidence type="ECO:0000313" key="13">
    <source>
        <dbReference type="Proteomes" id="UP001362999"/>
    </source>
</evidence>
<dbReference type="InterPro" id="IPR000967">
    <property type="entry name" value="Znf_NFX1"/>
</dbReference>
<accession>A0AAW0D5N2</accession>
<comment type="similarity">
    <text evidence="2">Belongs to the NFX1 family.</text>
</comment>
<keyword evidence="5" id="KW-0863">Zinc-finger</keyword>
<keyword evidence="9" id="KW-0539">Nucleus</keyword>
<proteinExistence type="inferred from homology"/>
<comment type="subcellular location">
    <subcellularLocation>
        <location evidence="1">Nucleus</location>
    </subcellularLocation>
</comment>
<name>A0AAW0D5N2_9AGAR</name>
<keyword evidence="13" id="KW-1185">Reference proteome</keyword>
<dbReference type="Proteomes" id="UP001362999">
    <property type="component" value="Unassembled WGS sequence"/>
</dbReference>
<dbReference type="CDD" id="cd06008">
    <property type="entry name" value="NF-X1-zinc-finger"/>
    <property type="match status" value="5"/>
</dbReference>
<dbReference type="GO" id="GO:0005634">
    <property type="term" value="C:nucleus"/>
    <property type="evidence" value="ECO:0007669"/>
    <property type="project" value="UniProtKB-SubCell"/>
</dbReference>
<dbReference type="InterPro" id="IPR001374">
    <property type="entry name" value="R3H_dom"/>
</dbReference>
<dbReference type="PROSITE" id="PS51061">
    <property type="entry name" value="R3H"/>
    <property type="match status" value="1"/>
</dbReference>
<feature type="compositionally biased region" description="Acidic residues" evidence="10">
    <location>
        <begin position="1010"/>
        <end position="1022"/>
    </location>
</feature>
<keyword evidence="3" id="KW-0479">Metal-binding</keyword>
<dbReference type="AlphaFoldDB" id="A0AAW0D5N2"/>
<dbReference type="Pfam" id="PF01424">
    <property type="entry name" value="R3H"/>
    <property type="match status" value="1"/>
</dbReference>
<evidence type="ECO:0000256" key="1">
    <source>
        <dbReference type="ARBA" id="ARBA00004123"/>
    </source>
</evidence>
<dbReference type="EMBL" id="JAWWNJ010000010">
    <property type="protein sequence ID" value="KAK7046673.1"/>
    <property type="molecule type" value="Genomic_DNA"/>
</dbReference>
<feature type="compositionally biased region" description="Low complexity" evidence="10">
    <location>
        <begin position="964"/>
        <end position="982"/>
    </location>
</feature>
<keyword evidence="8" id="KW-0804">Transcription</keyword>
<dbReference type="SMART" id="SM00438">
    <property type="entry name" value="ZnF_NFX"/>
    <property type="match status" value="8"/>
</dbReference>
<evidence type="ECO:0000256" key="10">
    <source>
        <dbReference type="SAM" id="MobiDB-lite"/>
    </source>
</evidence>
<evidence type="ECO:0000256" key="4">
    <source>
        <dbReference type="ARBA" id="ARBA00022737"/>
    </source>
</evidence>
<dbReference type="GO" id="GO:0000122">
    <property type="term" value="P:negative regulation of transcription by RNA polymerase II"/>
    <property type="evidence" value="ECO:0007669"/>
    <property type="project" value="TreeGrafter"/>
</dbReference>
<dbReference type="InterPro" id="IPR036867">
    <property type="entry name" value="R3H_dom_sf"/>
</dbReference>
<keyword evidence="7" id="KW-0805">Transcription regulation</keyword>
<dbReference type="Gene3D" id="3.30.1370.50">
    <property type="entry name" value="R3H-like domain"/>
    <property type="match status" value="1"/>
</dbReference>
<dbReference type="CDD" id="cd02325">
    <property type="entry name" value="R3H"/>
    <property type="match status" value="1"/>
</dbReference>
<feature type="region of interest" description="Disordered" evidence="10">
    <location>
        <begin position="942"/>
        <end position="1022"/>
    </location>
</feature>